<dbReference type="AlphaFoldDB" id="A0A9D1GYY0"/>
<evidence type="ECO:0000259" key="1">
    <source>
        <dbReference type="Pfam" id="PF01408"/>
    </source>
</evidence>
<dbReference type="InterPro" id="IPR055170">
    <property type="entry name" value="GFO_IDH_MocA-like_dom"/>
</dbReference>
<organism evidence="3 4">
    <name type="scientific">Candidatus Avipropionibacterium avicola</name>
    <dbReference type="NCBI Taxonomy" id="2840701"/>
    <lineage>
        <taxon>Bacteria</taxon>
        <taxon>Bacillati</taxon>
        <taxon>Actinomycetota</taxon>
        <taxon>Actinomycetes</taxon>
        <taxon>Propionibacteriales</taxon>
        <taxon>Propionibacteriaceae</taxon>
        <taxon>Propionibacteriaceae incertae sedis</taxon>
        <taxon>Candidatus Avipropionibacterium</taxon>
    </lineage>
</organism>
<dbReference type="InterPro" id="IPR051450">
    <property type="entry name" value="Gfo/Idh/MocA_Oxidoreductases"/>
</dbReference>
<dbReference type="Proteomes" id="UP000886842">
    <property type="component" value="Unassembled WGS sequence"/>
</dbReference>
<accession>A0A9D1GYY0</accession>
<dbReference type="SUPFAM" id="SSF51735">
    <property type="entry name" value="NAD(P)-binding Rossmann-fold domains"/>
    <property type="match status" value="1"/>
</dbReference>
<dbReference type="PANTHER" id="PTHR43377">
    <property type="entry name" value="BILIVERDIN REDUCTASE A"/>
    <property type="match status" value="1"/>
</dbReference>
<dbReference type="SUPFAM" id="SSF55347">
    <property type="entry name" value="Glyceraldehyde-3-phosphate dehydrogenase-like, C-terminal domain"/>
    <property type="match status" value="1"/>
</dbReference>
<dbReference type="Gene3D" id="3.30.360.10">
    <property type="entry name" value="Dihydrodipicolinate Reductase, domain 2"/>
    <property type="match status" value="1"/>
</dbReference>
<gene>
    <name evidence="3" type="ORF">IAA98_12380</name>
</gene>
<evidence type="ECO:0000313" key="4">
    <source>
        <dbReference type="Proteomes" id="UP000886842"/>
    </source>
</evidence>
<dbReference type="GO" id="GO:0000166">
    <property type="term" value="F:nucleotide binding"/>
    <property type="evidence" value="ECO:0007669"/>
    <property type="project" value="InterPro"/>
</dbReference>
<comment type="caution">
    <text evidence="3">The sequence shown here is derived from an EMBL/GenBank/DDBJ whole genome shotgun (WGS) entry which is preliminary data.</text>
</comment>
<dbReference type="InterPro" id="IPR036291">
    <property type="entry name" value="NAD(P)-bd_dom_sf"/>
</dbReference>
<dbReference type="Gene3D" id="3.40.50.720">
    <property type="entry name" value="NAD(P)-binding Rossmann-like Domain"/>
    <property type="match status" value="1"/>
</dbReference>
<reference evidence="3" key="2">
    <citation type="journal article" date="2021" name="PeerJ">
        <title>Extensive microbial diversity within the chicken gut microbiome revealed by metagenomics and culture.</title>
        <authorList>
            <person name="Gilroy R."/>
            <person name="Ravi A."/>
            <person name="Getino M."/>
            <person name="Pursley I."/>
            <person name="Horton D.L."/>
            <person name="Alikhan N.F."/>
            <person name="Baker D."/>
            <person name="Gharbi K."/>
            <person name="Hall N."/>
            <person name="Watson M."/>
            <person name="Adriaenssens E.M."/>
            <person name="Foster-Nyarko E."/>
            <person name="Jarju S."/>
            <person name="Secka A."/>
            <person name="Antonio M."/>
            <person name="Oren A."/>
            <person name="Chaudhuri R.R."/>
            <person name="La Ragione R."/>
            <person name="Hildebrand F."/>
            <person name="Pallen M.J."/>
        </authorList>
    </citation>
    <scope>NUCLEOTIDE SEQUENCE</scope>
    <source>
        <strain evidence="3">ChiGjej1B1-24693</strain>
    </source>
</reference>
<feature type="domain" description="Gfo/Idh/MocA-like oxidoreductase N-terminal" evidence="1">
    <location>
        <begin position="28"/>
        <end position="131"/>
    </location>
</feature>
<reference evidence="3" key="1">
    <citation type="submission" date="2020-10" db="EMBL/GenBank/DDBJ databases">
        <authorList>
            <person name="Gilroy R."/>
        </authorList>
    </citation>
    <scope>NUCLEOTIDE SEQUENCE</scope>
    <source>
        <strain evidence="3">ChiGjej1B1-24693</strain>
    </source>
</reference>
<evidence type="ECO:0000313" key="3">
    <source>
        <dbReference type="EMBL" id="HIT76373.1"/>
    </source>
</evidence>
<dbReference type="Pfam" id="PF22725">
    <property type="entry name" value="GFO_IDH_MocA_C3"/>
    <property type="match status" value="1"/>
</dbReference>
<dbReference type="InterPro" id="IPR000683">
    <property type="entry name" value="Gfo/Idh/MocA-like_OxRdtase_N"/>
</dbReference>
<protein>
    <submittedName>
        <fullName evidence="3">Gfo/Idh/MocA family oxidoreductase</fullName>
    </submittedName>
</protein>
<dbReference type="Pfam" id="PF01408">
    <property type="entry name" value="GFO_IDH_MocA"/>
    <property type="match status" value="1"/>
</dbReference>
<name>A0A9D1GYY0_9ACTN</name>
<proteinExistence type="predicted"/>
<feature type="domain" description="GFO/IDH/MocA-like oxidoreductase" evidence="2">
    <location>
        <begin position="151"/>
        <end position="259"/>
    </location>
</feature>
<dbReference type="PANTHER" id="PTHR43377:SF1">
    <property type="entry name" value="BILIVERDIN REDUCTASE A"/>
    <property type="match status" value="1"/>
</dbReference>
<evidence type="ECO:0000259" key="2">
    <source>
        <dbReference type="Pfam" id="PF22725"/>
    </source>
</evidence>
<dbReference type="EMBL" id="DVLP01000363">
    <property type="protein sequence ID" value="HIT76373.1"/>
    <property type="molecule type" value="Genomic_DNA"/>
</dbReference>
<sequence length="325" mass="34590">MTCCGLYGGLDRDVNPGRPQVEPTRRPRVAVVGLGPFGIEHLRQYRHLGVEVIAVTDRDRDLGQRIGRCHHLQTVDTVDEVIGLGPDAVSLVTGPAGNAELLPVLVAAGIPVLVEKPFAATVTDAEALAALPDAERLIHPGHVLRHDAGCRHLVDLVSAGAVGRVVAVDAERHRGTDHQRYRHHHTIASLTMYHDVDLAHWITGATPVQIDAASADDGARLSAVVHDDRGATWTLRASWTLPPDTETERLVVSGTRGSVLLEDGAVVLDNEDGVHRHRVGGDPLLAEIAEFCRVVAGAEAPSRVTVGDAVACVRTVAAIEEGITP</sequence>